<keyword evidence="2" id="KW-0676">Redox-active center</keyword>
<sequence length="200" mass="21963">MFLISALAISSTVEAGQFSTTSDNAPTGSNQTLTMFQDTTFNLVGESLSVGDKLPSVSLLTSTNQAYDTTAENKKVRIFSVLASVDTPVCDQQLQDLSDFVYDNEQLNEIQFIGLSADTTFALDRFQHDKCLSEDLLLLSDAKDHAFGFKTGTQINELGLLARTTFVVDKNNTIVYLQRVPELTTIPDLEKAVEVAKKHI</sequence>
<evidence type="ECO:0000256" key="2">
    <source>
        <dbReference type="ARBA" id="ARBA00023284"/>
    </source>
</evidence>
<evidence type="ECO:0000313" key="5">
    <source>
        <dbReference type="Proteomes" id="UP000326687"/>
    </source>
</evidence>
<dbReference type="InterPro" id="IPR036249">
    <property type="entry name" value="Thioredoxin-like_sf"/>
</dbReference>
<gene>
    <name evidence="4" type="ORF">F2Z80_08095</name>
</gene>
<dbReference type="GO" id="GO:0016491">
    <property type="term" value="F:oxidoreductase activity"/>
    <property type="evidence" value="ECO:0007669"/>
    <property type="project" value="InterPro"/>
</dbReference>
<feature type="domain" description="Thioredoxin" evidence="3">
    <location>
        <begin position="48"/>
        <end position="198"/>
    </location>
</feature>
<proteinExistence type="predicted"/>
<name>A0A5N3SD32_9VIBR</name>
<dbReference type="AlphaFoldDB" id="A0A5N3SD32"/>
<dbReference type="PROSITE" id="PS51352">
    <property type="entry name" value="THIOREDOXIN_2"/>
    <property type="match status" value="1"/>
</dbReference>
<keyword evidence="1" id="KW-1015">Disulfide bond</keyword>
<dbReference type="InterPro" id="IPR050455">
    <property type="entry name" value="Tpx_Peroxidase_subfamily"/>
</dbReference>
<comment type="caution">
    <text evidence="4">The sequence shown here is derived from an EMBL/GenBank/DDBJ whole genome shotgun (WGS) entry which is preliminary data.</text>
</comment>
<dbReference type="Proteomes" id="UP000326687">
    <property type="component" value="Unassembled WGS sequence"/>
</dbReference>
<dbReference type="PANTHER" id="PTHR43110">
    <property type="entry name" value="THIOL PEROXIDASE"/>
    <property type="match status" value="1"/>
</dbReference>
<dbReference type="PANTHER" id="PTHR43110:SF1">
    <property type="entry name" value="THIOL PEROXIDASE"/>
    <property type="match status" value="1"/>
</dbReference>
<evidence type="ECO:0000259" key="3">
    <source>
        <dbReference type="PROSITE" id="PS51352"/>
    </source>
</evidence>
<evidence type="ECO:0000313" key="4">
    <source>
        <dbReference type="EMBL" id="KAB0304794.1"/>
    </source>
</evidence>
<dbReference type="Pfam" id="PF08534">
    <property type="entry name" value="Redoxin"/>
    <property type="match status" value="1"/>
</dbReference>
<dbReference type="EMBL" id="VXDD01000001">
    <property type="protein sequence ID" value="KAB0304794.1"/>
    <property type="molecule type" value="Genomic_DNA"/>
</dbReference>
<dbReference type="InterPro" id="IPR013740">
    <property type="entry name" value="Redoxin"/>
</dbReference>
<reference evidence="4 5" key="1">
    <citation type="submission" date="2019-09" db="EMBL/GenBank/DDBJ databases">
        <title>Vibrio Fortis S7-72.</title>
        <authorList>
            <person name="Das S.K."/>
        </authorList>
    </citation>
    <scope>NUCLEOTIDE SEQUENCE [LARGE SCALE GENOMIC DNA]</scope>
    <source>
        <strain evidence="4 5">S7-72</strain>
    </source>
</reference>
<organism evidence="4 5">
    <name type="scientific">Vibrio fortis</name>
    <dbReference type="NCBI Taxonomy" id="212667"/>
    <lineage>
        <taxon>Bacteria</taxon>
        <taxon>Pseudomonadati</taxon>
        <taxon>Pseudomonadota</taxon>
        <taxon>Gammaproteobacteria</taxon>
        <taxon>Vibrionales</taxon>
        <taxon>Vibrionaceae</taxon>
        <taxon>Vibrio</taxon>
    </lineage>
</organism>
<protein>
    <submittedName>
        <fullName evidence="4">Redoxin family protein</fullName>
    </submittedName>
</protein>
<evidence type="ECO:0000256" key="1">
    <source>
        <dbReference type="ARBA" id="ARBA00023157"/>
    </source>
</evidence>
<dbReference type="InterPro" id="IPR013766">
    <property type="entry name" value="Thioredoxin_domain"/>
</dbReference>
<accession>A0A5N3SD32</accession>
<dbReference type="SUPFAM" id="SSF52833">
    <property type="entry name" value="Thioredoxin-like"/>
    <property type="match status" value="1"/>
</dbReference>
<dbReference type="Gene3D" id="3.40.30.10">
    <property type="entry name" value="Glutaredoxin"/>
    <property type="match status" value="1"/>
</dbReference>